<comment type="caution">
    <text evidence="6">The sequence shown here is derived from an EMBL/GenBank/DDBJ whole genome shotgun (WGS) entry which is preliminary data.</text>
</comment>
<dbReference type="InterPro" id="IPR036388">
    <property type="entry name" value="WH-like_DNA-bd_sf"/>
</dbReference>
<comment type="similarity">
    <text evidence="1">Belongs to the LysR transcriptional regulatory family.</text>
</comment>
<dbReference type="SUPFAM" id="SSF53850">
    <property type="entry name" value="Periplasmic binding protein-like II"/>
    <property type="match status" value="1"/>
</dbReference>
<protein>
    <submittedName>
        <fullName evidence="6">LysR family transcriptional regulator</fullName>
    </submittedName>
</protein>
<keyword evidence="7" id="KW-1185">Reference proteome</keyword>
<dbReference type="Gene3D" id="1.10.10.10">
    <property type="entry name" value="Winged helix-like DNA-binding domain superfamily/Winged helix DNA-binding domain"/>
    <property type="match status" value="1"/>
</dbReference>
<dbReference type="PANTHER" id="PTHR30126">
    <property type="entry name" value="HTH-TYPE TRANSCRIPTIONAL REGULATOR"/>
    <property type="match status" value="1"/>
</dbReference>
<dbReference type="Proteomes" id="UP000315648">
    <property type="component" value="Unassembled WGS sequence"/>
</dbReference>
<evidence type="ECO:0000256" key="1">
    <source>
        <dbReference type="ARBA" id="ARBA00009437"/>
    </source>
</evidence>
<dbReference type="Pfam" id="PF00126">
    <property type="entry name" value="HTH_1"/>
    <property type="match status" value="1"/>
</dbReference>
<dbReference type="PROSITE" id="PS50931">
    <property type="entry name" value="HTH_LYSR"/>
    <property type="match status" value="1"/>
</dbReference>
<dbReference type="PANTHER" id="PTHR30126:SF40">
    <property type="entry name" value="HTH-TYPE TRANSCRIPTIONAL REGULATOR GLTR"/>
    <property type="match status" value="1"/>
</dbReference>
<dbReference type="AlphaFoldDB" id="A0A556QQ95"/>
<evidence type="ECO:0000259" key="5">
    <source>
        <dbReference type="PROSITE" id="PS50931"/>
    </source>
</evidence>
<evidence type="ECO:0000256" key="2">
    <source>
        <dbReference type="ARBA" id="ARBA00023015"/>
    </source>
</evidence>
<dbReference type="FunFam" id="1.10.10.10:FF:000001">
    <property type="entry name" value="LysR family transcriptional regulator"/>
    <property type="match status" value="1"/>
</dbReference>
<dbReference type="GO" id="GO:0000976">
    <property type="term" value="F:transcription cis-regulatory region binding"/>
    <property type="evidence" value="ECO:0007669"/>
    <property type="project" value="TreeGrafter"/>
</dbReference>
<dbReference type="GO" id="GO:0003700">
    <property type="term" value="F:DNA-binding transcription factor activity"/>
    <property type="evidence" value="ECO:0007669"/>
    <property type="project" value="InterPro"/>
</dbReference>
<feature type="domain" description="HTH lysR-type" evidence="5">
    <location>
        <begin position="5"/>
        <end position="62"/>
    </location>
</feature>
<dbReference type="CDD" id="cd05466">
    <property type="entry name" value="PBP2_LTTR_substrate"/>
    <property type="match status" value="1"/>
</dbReference>
<dbReference type="PRINTS" id="PR00039">
    <property type="entry name" value="HTHLYSR"/>
</dbReference>
<evidence type="ECO:0000256" key="3">
    <source>
        <dbReference type="ARBA" id="ARBA00023125"/>
    </source>
</evidence>
<dbReference type="Gene3D" id="3.40.190.290">
    <property type="match status" value="1"/>
</dbReference>
<evidence type="ECO:0000256" key="4">
    <source>
        <dbReference type="ARBA" id="ARBA00023163"/>
    </source>
</evidence>
<keyword evidence="2" id="KW-0805">Transcription regulation</keyword>
<evidence type="ECO:0000313" key="7">
    <source>
        <dbReference type="Proteomes" id="UP000315648"/>
    </source>
</evidence>
<dbReference type="RefSeq" id="WP_144229151.1">
    <property type="nucleotide sequence ID" value="NZ_CBCRVV010000002.1"/>
</dbReference>
<dbReference type="Pfam" id="PF03466">
    <property type="entry name" value="LysR_substrate"/>
    <property type="match status" value="1"/>
</dbReference>
<dbReference type="SUPFAM" id="SSF46785">
    <property type="entry name" value="Winged helix' DNA-binding domain"/>
    <property type="match status" value="1"/>
</dbReference>
<dbReference type="EMBL" id="VMBG01000001">
    <property type="protein sequence ID" value="TSJ78810.1"/>
    <property type="molecule type" value="Genomic_DNA"/>
</dbReference>
<accession>A0A556QQ95</accession>
<name>A0A556QQ95_9BACT</name>
<dbReference type="InterPro" id="IPR000847">
    <property type="entry name" value="LysR_HTH_N"/>
</dbReference>
<evidence type="ECO:0000313" key="6">
    <source>
        <dbReference type="EMBL" id="TSJ78810.1"/>
    </source>
</evidence>
<keyword evidence="4" id="KW-0804">Transcription</keyword>
<dbReference type="OrthoDB" id="63123at2"/>
<proteinExistence type="inferred from homology"/>
<dbReference type="InterPro" id="IPR005119">
    <property type="entry name" value="LysR_subst-bd"/>
</dbReference>
<reference evidence="6 7" key="1">
    <citation type="submission" date="2019-07" db="EMBL/GenBank/DDBJ databases">
        <title>Description of 53C-WASEF.</title>
        <authorList>
            <person name="Pitt A."/>
            <person name="Hahn M.W."/>
        </authorList>
    </citation>
    <scope>NUCLEOTIDE SEQUENCE [LARGE SCALE GENOMIC DNA]</scope>
    <source>
        <strain evidence="6 7">53C-WASEF</strain>
    </source>
</reference>
<gene>
    <name evidence="6" type="ORF">FPL22_05735</name>
</gene>
<sequence>MSATLDSRQMLAFATLARRGSFTMAAKDLFLTQSAVSHTIKTFEREMGVRLFDRVGKKVHLTQAGEQLLPPVERILREMQDARTALEELQNWGQGRLRVGASTTACHHILPTVLREFKQSFPSCVIKIESGDHPRQLELLRSNQVDIALTLESESNAADLVFRPLFEDELRFLVSPMHPWAAKRKAPREDIAAETLVLYNKSSYTFRLVDEYFREEGVSMQNVIELGSMEAIKELVKIGMGAGVLAPWIAREELAKGALVSIPLGKRKLKRRWGVSFLKGRKLPLAEETFAGLCEAVTQDFGRVSELGA</sequence>
<organism evidence="6 7">
    <name type="scientific">Rariglobus hedericola</name>
    <dbReference type="NCBI Taxonomy" id="2597822"/>
    <lineage>
        <taxon>Bacteria</taxon>
        <taxon>Pseudomonadati</taxon>
        <taxon>Verrucomicrobiota</taxon>
        <taxon>Opitutia</taxon>
        <taxon>Opitutales</taxon>
        <taxon>Opitutaceae</taxon>
        <taxon>Rariglobus</taxon>
    </lineage>
</organism>
<keyword evidence="3" id="KW-0238">DNA-binding</keyword>
<dbReference type="InterPro" id="IPR036390">
    <property type="entry name" value="WH_DNA-bd_sf"/>
</dbReference>